<dbReference type="EMBL" id="RXIL01000139">
    <property type="protein sequence ID" value="RZN67314.1"/>
    <property type="molecule type" value="Genomic_DNA"/>
</dbReference>
<reference evidence="3 4" key="1">
    <citation type="journal article" date="2019" name="Nat. Microbiol.">
        <title>Wide diversity of methane and short-chain alkane metabolisms in uncultured archaea.</title>
        <authorList>
            <person name="Borrel G."/>
            <person name="Adam P.S."/>
            <person name="McKay L.J."/>
            <person name="Chen L.X."/>
            <person name="Sierra-Garcia I.N."/>
            <person name="Sieber C.M."/>
            <person name="Letourneur Q."/>
            <person name="Ghozlane A."/>
            <person name="Andersen G.L."/>
            <person name="Li W.J."/>
            <person name="Hallam S.J."/>
            <person name="Muyzer G."/>
            <person name="de Oliveira V.M."/>
            <person name="Inskeep W.P."/>
            <person name="Banfield J.F."/>
            <person name="Gribaldo S."/>
        </authorList>
    </citation>
    <scope>NUCLEOTIDE SEQUENCE [LARGE SCALE GENOMIC DNA]</scope>
    <source>
        <strain evidence="3">NM1b</strain>
    </source>
</reference>
<dbReference type="CDD" id="cd00291">
    <property type="entry name" value="SirA_YedF_YeeD"/>
    <property type="match status" value="1"/>
</dbReference>
<comment type="similarity">
    <text evidence="1">Belongs to the sulfur carrier protein TusA family.</text>
</comment>
<sequence>MVDIVPDEEIDCVGLYCPMPISMTKEAIDGIEVGQVLKVVADDPAAEEDIERWSKRTGHELLGFEKKGTILTFYIRRTN</sequence>
<evidence type="ECO:0000256" key="1">
    <source>
        <dbReference type="ARBA" id="ARBA00008984"/>
    </source>
</evidence>
<dbReference type="Pfam" id="PF01206">
    <property type="entry name" value="TusA"/>
    <property type="match status" value="1"/>
</dbReference>
<organism evidence="3 4">
    <name type="scientific">Candidatus Methanolliviera hydrocarbonicum</name>
    <dbReference type="NCBI Taxonomy" id="2491085"/>
    <lineage>
        <taxon>Archaea</taxon>
        <taxon>Methanobacteriati</taxon>
        <taxon>Methanobacteriota</taxon>
        <taxon>Candidatus Methanoliparia</taxon>
        <taxon>Candidatus Methanoliparales</taxon>
        <taxon>Candidatus Methanollivieraceae</taxon>
        <taxon>Candidatus Methanolliviera</taxon>
    </lineage>
</organism>
<evidence type="ECO:0000313" key="3">
    <source>
        <dbReference type="EMBL" id="RZN67314.1"/>
    </source>
</evidence>
<protein>
    <submittedName>
        <fullName evidence="3">Sulfurtransferase TusA family protein</fullName>
    </submittedName>
</protein>
<comment type="caution">
    <text evidence="3">The sequence shown here is derived from an EMBL/GenBank/DDBJ whole genome shotgun (WGS) entry which is preliminary data.</text>
</comment>
<gene>
    <name evidence="3" type="ORF">EF807_07760</name>
</gene>
<feature type="domain" description="UPF0033" evidence="2">
    <location>
        <begin position="8"/>
        <end position="77"/>
    </location>
</feature>
<accession>A0A520KW32</accession>
<dbReference type="GO" id="GO:0016740">
    <property type="term" value="F:transferase activity"/>
    <property type="evidence" value="ECO:0007669"/>
    <property type="project" value="UniProtKB-KW"/>
</dbReference>
<dbReference type="AlphaFoldDB" id="A0A520KW32"/>
<keyword evidence="3" id="KW-0808">Transferase</keyword>
<dbReference type="Proteomes" id="UP000320766">
    <property type="component" value="Unassembled WGS sequence"/>
</dbReference>
<dbReference type="Gene3D" id="3.30.110.40">
    <property type="entry name" value="TusA-like domain"/>
    <property type="match status" value="1"/>
</dbReference>
<dbReference type="SUPFAM" id="SSF64307">
    <property type="entry name" value="SirA-like"/>
    <property type="match status" value="1"/>
</dbReference>
<proteinExistence type="inferred from homology"/>
<name>A0A520KW32_9EURY</name>
<evidence type="ECO:0000313" key="4">
    <source>
        <dbReference type="Proteomes" id="UP000320766"/>
    </source>
</evidence>
<dbReference type="InterPro" id="IPR036868">
    <property type="entry name" value="TusA-like_sf"/>
</dbReference>
<dbReference type="PANTHER" id="PTHR33279">
    <property type="entry name" value="SULFUR CARRIER PROTEIN YEDF-RELATED"/>
    <property type="match status" value="1"/>
</dbReference>
<dbReference type="PANTHER" id="PTHR33279:SF6">
    <property type="entry name" value="SULFUR CARRIER PROTEIN YEDF-RELATED"/>
    <property type="match status" value="1"/>
</dbReference>
<evidence type="ECO:0000259" key="2">
    <source>
        <dbReference type="Pfam" id="PF01206"/>
    </source>
</evidence>
<dbReference type="InterPro" id="IPR001455">
    <property type="entry name" value="TusA-like"/>
</dbReference>